<dbReference type="EMBL" id="SEOQ01000229">
    <property type="protein sequence ID" value="TFY66656.1"/>
    <property type="molecule type" value="Genomic_DNA"/>
</dbReference>
<keyword evidence="2" id="KW-1185">Reference proteome</keyword>
<proteinExistence type="predicted"/>
<protein>
    <submittedName>
        <fullName evidence="1">Uncharacterized protein</fullName>
    </submittedName>
</protein>
<name>A0A4Y9YVP1_9AGAM</name>
<dbReference type="AlphaFoldDB" id="A0A4Y9YVP1"/>
<organism evidence="1 2">
    <name type="scientific">Dentipellis fragilis</name>
    <dbReference type="NCBI Taxonomy" id="205917"/>
    <lineage>
        <taxon>Eukaryota</taxon>
        <taxon>Fungi</taxon>
        <taxon>Dikarya</taxon>
        <taxon>Basidiomycota</taxon>
        <taxon>Agaricomycotina</taxon>
        <taxon>Agaricomycetes</taxon>
        <taxon>Russulales</taxon>
        <taxon>Hericiaceae</taxon>
        <taxon>Dentipellis</taxon>
    </lineage>
</organism>
<comment type="caution">
    <text evidence="1">The sequence shown here is derived from an EMBL/GenBank/DDBJ whole genome shotgun (WGS) entry which is preliminary data.</text>
</comment>
<evidence type="ECO:0000313" key="1">
    <source>
        <dbReference type="EMBL" id="TFY66656.1"/>
    </source>
</evidence>
<accession>A0A4Y9YVP1</accession>
<reference evidence="1 2" key="1">
    <citation type="submission" date="2019-02" db="EMBL/GenBank/DDBJ databases">
        <title>Genome sequencing of the rare red list fungi Dentipellis fragilis.</title>
        <authorList>
            <person name="Buettner E."/>
            <person name="Kellner H."/>
        </authorList>
    </citation>
    <scope>NUCLEOTIDE SEQUENCE [LARGE SCALE GENOMIC DNA]</scope>
    <source>
        <strain evidence="1 2">DSM 105465</strain>
    </source>
</reference>
<dbReference type="Proteomes" id="UP000298327">
    <property type="component" value="Unassembled WGS sequence"/>
</dbReference>
<gene>
    <name evidence="1" type="ORF">EVG20_g4442</name>
</gene>
<sequence length="248" mass="28578">MPVPPTLQCRYPQILWYWKSLKALRLVGRGVEGGCLDPRLLPNNGKCRFNYVAICCDARRGHFKGRYAYSHFADEDSRERPCLALVEGEYISGLPSSLSQAKERIFVAMSSSNHLTQHGLNATMPKRYQMTKDGILIQERPWIYRNSVQEELMIARQRYKAGEISLSILNEVSARWFQEQRVNNARSNDIKDRMSAGEFTYYDFQKARGYTDEETAMLQELHCQEMLIELSSSGRAESGRVHRNRGQA</sequence>
<evidence type="ECO:0000313" key="2">
    <source>
        <dbReference type="Proteomes" id="UP000298327"/>
    </source>
</evidence>